<evidence type="ECO:0000256" key="1">
    <source>
        <dbReference type="ARBA" id="ARBA00004167"/>
    </source>
</evidence>
<keyword evidence="12" id="KW-1185">Reference proteome</keyword>
<dbReference type="Proteomes" id="UP000240624">
    <property type="component" value="Unassembled WGS sequence"/>
</dbReference>
<reference evidence="9 12" key="2">
    <citation type="submission" date="2018-03" db="EMBL/GenBank/DDBJ databases">
        <title>Genomic Encyclopedia of Archaeal and Bacterial Type Strains, Phase II (KMG-II): from individual species to whole genera.</title>
        <authorList>
            <person name="Goeker M."/>
        </authorList>
    </citation>
    <scope>NUCLEOTIDE SEQUENCE [LARGE SCALE GENOMIC DNA]</scope>
    <source>
        <strain evidence="9 12">DSM 29956</strain>
    </source>
</reference>
<keyword evidence="5" id="KW-0812">Transmembrane</keyword>
<evidence type="ECO:0000256" key="3">
    <source>
        <dbReference type="ARBA" id="ARBA00022676"/>
    </source>
</evidence>
<dbReference type="GO" id="GO:0012505">
    <property type="term" value="C:endomembrane system"/>
    <property type="evidence" value="ECO:0007669"/>
    <property type="project" value="UniProtKB-SubCell"/>
</dbReference>
<evidence type="ECO:0000256" key="4">
    <source>
        <dbReference type="ARBA" id="ARBA00022679"/>
    </source>
</evidence>
<name>A0A1X6YEF7_9RHOB</name>
<dbReference type="RefSeq" id="WP_085894766.1">
    <property type="nucleotide sequence ID" value="NZ_FWFY01000001.1"/>
</dbReference>
<evidence type="ECO:0000256" key="6">
    <source>
        <dbReference type="ARBA" id="ARBA00022989"/>
    </source>
</evidence>
<evidence type="ECO:0000256" key="8">
    <source>
        <dbReference type="ARBA" id="ARBA00023180"/>
    </source>
</evidence>
<dbReference type="AlphaFoldDB" id="A0A1X6YEF7"/>
<dbReference type="GO" id="GO:0016020">
    <property type="term" value="C:membrane"/>
    <property type="evidence" value="ECO:0007669"/>
    <property type="project" value="UniProtKB-SubCell"/>
</dbReference>
<dbReference type="InterPro" id="IPR001675">
    <property type="entry name" value="Glyco_trans_29"/>
</dbReference>
<dbReference type="InterPro" id="IPR038578">
    <property type="entry name" value="GT29-like_sf"/>
</dbReference>
<evidence type="ECO:0000313" key="12">
    <source>
        <dbReference type="Proteomes" id="UP000240624"/>
    </source>
</evidence>
<dbReference type="Proteomes" id="UP000193495">
    <property type="component" value="Unassembled WGS sequence"/>
</dbReference>
<dbReference type="Pfam" id="PF00777">
    <property type="entry name" value="Glyco_transf_29"/>
    <property type="match status" value="1"/>
</dbReference>
<keyword evidence="7" id="KW-0472">Membrane</keyword>
<keyword evidence="4 10" id="KW-0808">Transferase</keyword>
<comment type="subcellular location">
    <subcellularLocation>
        <location evidence="2">Endomembrane system</location>
    </subcellularLocation>
    <subcellularLocation>
        <location evidence="1">Membrane</location>
        <topology evidence="1">Single-pass membrane protein</topology>
    </subcellularLocation>
</comment>
<protein>
    <submittedName>
        <fullName evidence="9">Glycosyl transferase family 29 (Putative sialyltransferase)</fullName>
    </submittedName>
    <submittedName>
        <fullName evidence="10">Glycosyltransferase family 29 (Sialyltransferase)</fullName>
    </submittedName>
</protein>
<keyword evidence="8" id="KW-0325">Glycoprotein</keyword>
<dbReference type="Gene3D" id="3.90.1480.20">
    <property type="entry name" value="Glycosyl transferase family 29"/>
    <property type="match status" value="1"/>
</dbReference>
<dbReference type="OrthoDB" id="5614897at2"/>
<sequence length="204" mass="21913">MNRIVFEIAKRRGDETRLSRLGLSEAALLSRLAGRRVALVGNARSLAEKAQGAEIDAADIVIRLNAAPMPDPASHGTRTDWLAMSIPVPQEAIAARAPELLLWMTPKRKRLPWRVAQVPGFALLPAIRAAALRDELGARPTTGMLAIDLLARSDLASARLHGFDFFASKSLSGGRGAADVPHDFAAERDRVAALIAADPRFSLA</sequence>
<evidence type="ECO:0000313" key="10">
    <source>
        <dbReference type="EMBL" id="SLN18417.1"/>
    </source>
</evidence>
<organism evidence="10 11">
    <name type="scientific">Limimaricola soesokkakensis</name>
    <dbReference type="NCBI Taxonomy" id="1343159"/>
    <lineage>
        <taxon>Bacteria</taxon>
        <taxon>Pseudomonadati</taxon>
        <taxon>Pseudomonadota</taxon>
        <taxon>Alphaproteobacteria</taxon>
        <taxon>Rhodobacterales</taxon>
        <taxon>Paracoccaceae</taxon>
        <taxon>Limimaricola</taxon>
    </lineage>
</organism>
<accession>A0A1X6YEF7</accession>
<reference evidence="10 11" key="1">
    <citation type="submission" date="2017-03" db="EMBL/GenBank/DDBJ databases">
        <authorList>
            <person name="Afonso C.L."/>
            <person name="Miller P.J."/>
            <person name="Scott M.A."/>
            <person name="Spackman E."/>
            <person name="Goraichik I."/>
            <person name="Dimitrov K.M."/>
            <person name="Suarez D.L."/>
            <person name="Swayne D.E."/>
        </authorList>
    </citation>
    <scope>NUCLEOTIDE SEQUENCE [LARGE SCALE GENOMIC DNA]</scope>
    <source>
        <strain evidence="10 11">CECT 8367</strain>
    </source>
</reference>
<dbReference type="EMBL" id="PYGB01000027">
    <property type="protein sequence ID" value="PSK80214.1"/>
    <property type="molecule type" value="Genomic_DNA"/>
</dbReference>
<evidence type="ECO:0000256" key="2">
    <source>
        <dbReference type="ARBA" id="ARBA00004308"/>
    </source>
</evidence>
<evidence type="ECO:0000256" key="5">
    <source>
        <dbReference type="ARBA" id="ARBA00022692"/>
    </source>
</evidence>
<keyword evidence="6" id="KW-1133">Transmembrane helix</keyword>
<dbReference type="EMBL" id="FWFY01000001">
    <property type="protein sequence ID" value="SLN18417.1"/>
    <property type="molecule type" value="Genomic_DNA"/>
</dbReference>
<gene>
    <name evidence="9" type="ORF">CLV79_12711</name>
    <name evidence="10" type="ORF">LOS8367_00410</name>
</gene>
<dbReference type="GO" id="GO:0008373">
    <property type="term" value="F:sialyltransferase activity"/>
    <property type="evidence" value="ECO:0007669"/>
    <property type="project" value="InterPro"/>
</dbReference>
<evidence type="ECO:0000256" key="7">
    <source>
        <dbReference type="ARBA" id="ARBA00023136"/>
    </source>
</evidence>
<evidence type="ECO:0000313" key="9">
    <source>
        <dbReference type="EMBL" id="PSK80214.1"/>
    </source>
</evidence>
<keyword evidence="3 10" id="KW-0328">Glycosyltransferase</keyword>
<proteinExistence type="predicted"/>
<evidence type="ECO:0000313" key="11">
    <source>
        <dbReference type="Proteomes" id="UP000193495"/>
    </source>
</evidence>